<evidence type="ECO:0000313" key="2">
    <source>
        <dbReference type="Proteomes" id="UP001562425"/>
    </source>
</evidence>
<dbReference type="EMBL" id="JBEHCU010000200">
    <property type="protein sequence ID" value="KAL1404630.1"/>
    <property type="molecule type" value="Genomic_DNA"/>
</dbReference>
<dbReference type="Proteomes" id="UP001562425">
    <property type="component" value="Unassembled WGS sequence"/>
</dbReference>
<keyword evidence="2" id="KW-1185">Reference proteome</keyword>
<name>A0ABD1DZV5_CULPP</name>
<protein>
    <submittedName>
        <fullName evidence="1">Uncharacterized protein</fullName>
    </submittedName>
</protein>
<sequence length="126" mass="14701">MRPVRKPFKSLSELIDLGSIPLCVNPKSPTYDYIRQTEHHPNLKIILNSAKCPKEFLSRNQFAAEICQTRDRIAFVDKYNFASEYNLKELSQFPCTIVQIVENIYSFPLAITYRPGFPFKEDLNRL</sequence>
<comment type="caution">
    <text evidence="1">The sequence shown here is derived from an EMBL/GenBank/DDBJ whole genome shotgun (WGS) entry which is preliminary data.</text>
</comment>
<dbReference type="AlphaFoldDB" id="A0ABD1DZV5"/>
<feature type="non-terminal residue" evidence="1">
    <location>
        <position position="126"/>
    </location>
</feature>
<proteinExistence type="predicted"/>
<reference evidence="1 2" key="1">
    <citation type="submission" date="2024-05" db="EMBL/GenBank/DDBJ databases">
        <title>Culex pipiens pipiens assembly and annotation.</title>
        <authorList>
            <person name="Alout H."/>
            <person name="Durand T."/>
        </authorList>
    </citation>
    <scope>NUCLEOTIDE SEQUENCE [LARGE SCALE GENOMIC DNA]</scope>
    <source>
        <strain evidence="1">HA-2024</strain>
        <tissue evidence="1">Whole body</tissue>
    </source>
</reference>
<organism evidence="1 2">
    <name type="scientific">Culex pipiens pipiens</name>
    <name type="common">Northern house mosquito</name>
    <dbReference type="NCBI Taxonomy" id="38569"/>
    <lineage>
        <taxon>Eukaryota</taxon>
        <taxon>Metazoa</taxon>
        <taxon>Ecdysozoa</taxon>
        <taxon>Arthropoda</taxon>
        <taxon>Hexapoda</taxon>
        <taxon>Insecta</taxon>
        <taxon>Pterygota</taxon>
        <taxon>Neoptera</taxon>
        <taxon>Endopterygota</taxon>
        <taxon>Diptera</taxon>
        <taxon>Nematocera</taxon>
        <taxon>Culicoidea</taxon>
        <taxon>Culicidae</taxon>
        <taxon>Culicinae</taxon>
        <taxon>Culicini</taxon>
        <taxon>Culex</taxon>
        <taxon>Culex</taxon>
    </lineage>
</organism>
<accession>A0ABD1DZV5</accession>
<gene>
    <name evidence="1" type="ORF">pipiens_018788</name>
</gene>
<evidence type="ECO:0000313" key="1">
    <source>
        <dbReference type="EMBL" id="KAL1404630.1"/>
    </source>
</evidence>